<evidence type="ECO:0000313" key="2">
    <source>
        <dbReference type="Proteomes" id="UP000622317"/>
    </source>
</evidence>
<gene>
    <name evidence="1" type="ORF">IEN85_16450</name>
</gene>
<sequence length="431" mass="48346">MGVDRSELPAEFRFIALTLGFGAGTRHGHGGPGDFDFGGIDEAKLKGLLARHRVHVVFCAALKRMGLWERLSPKLRVELDTTARRLQLRQLALLAEFLRISKALRQEEVDFIALKGPVLSQLLYGDPTQRHCNDLDMLVRSSDIPDAIRVLSSIGFKQQDLLGIASQPLKDPIWTRLYHVHLTKDGMGVELHWRLSRNDVLINTPIEQLFASKQRVAVSGEEVSTLGEGHLIGYLAMHGASHCWNRLKWLLDVKLIREAGSGRSVAHAASSSFCAVGRGAELQSRASVTSLRPPELRSEDRRPPSRVVELVRSLLKSLEWSLGTTRGGSDRKASRAEKSPFLASSLCLQQLLAEDEYSGTFSNMVRRSWVLLTLHGGFGEKLRHISTLLVWPPAYEKVKLPRSLSFLYLVIGPVFWGREQLRLLVHRRRNK</sequence>
<evidence type="ECO:0000313" key="1">
    <source>
        <dbReference type="EMBL" id="MBD5781091.1"/>
    </source>
</evidence>
<keyword evidence="2" id="KW-1185">Reference proteome</keyword>
<organism evidence="1 2">
    <name type="scientific">Pelagicoccus enzymogenes</name>
    <dbReference type="NCBI Taxonomy" id="2773457"/>
    <lineage>
        <taxon>Bacteria</taxon>
        <taxon>Pseudomonadati</taxon>
        <taxon>Verrucomicrobiota</taxon>
        <taxon>Opitutia</taxon>
        <taxon>Puniceicoccales</taxon>
        <taxon>Pelagicoccaceae</taxon>
        <taxon>Pelagicoccus</taxon>
    </lineage>
</organism>
<comment type="caution">
    <text evidence="1">The sequence shown here is derived from an EMBL/GenBank/DDBJ whole genome shotgun (WGS) entry which is preliminary data.</text>
</comment>
<dbReference type="AlphaFoldDB" id="A0A927FB35"/>
<reference evidence="1" key="1">
    <citation type="submission" date="2020-09" db="EMBL/GenBank/DDBJ databases">
        <title>Pelagicoccus enzymogenes sp. nov. with an EPS production, isolated from marine sediment.</title>
        <authorList>
            <person name="Feng X."/>
        </authorList>
    </citation>
    <scope>NUCLEOTIDE SEQUENCE</scope>
    <source>
        <strain evidence="1">NFK12</strain>
    </source>
</reference>
<protein>
    <submittedName>
        <fullName evidence="1">Nucleotidyltransferase family protein</fullName>
    </submittedName>
</protein>
<name>A0A927FB35_9BACT</name>
<accession>A0A927FB35</accession>
<dbReference type="RefSeq" id="WP_191618196.1">
    <property type="nucleotide sequence ID" value="NZ_JACYFG010000040.1"/>
</dbReference>
<dbReference type="EMBL" id="JACYFG010000040">
    <property type="protein sequence ID" value="MBD5781091.1"/>
    <property type="molecule type" value="Genomic_DNA"/>
</dbReference>
<dbReference type="Pfam" id="PF14907">
    <property type="entry name" value="NTP_transf_5"/>
    <property type="match status" value="1"/>
</dbReference>
<dbReference type="InterPro" id="IPR039498">
    <property type="entry name" value="NTP_transf_5"/>
</dbReference>
<dbReference type="Proteomes" id="UP000622317">
    <property type="component" value="Unassembled WGS sequence"/>
</dbReference>
<proteinExistence type="predicted"/>